<evidence type="ECO:0000313" key="1">
    <source>
        <dbReference type="EMBL" id="KAG6717476.1"/>
    </source>
</evidence>
<organism evidence="1 2">
    <name type="scientific">Carya illinoinensis</name>
    <name type="common">Pecan</name>
    <dbReference type="NCBI Taxonomy" id="32201"/>
    <lineage>
        <taxon>Eukaryota</taxon>
        <taxon>Viridiplantae</taxon>
        <taxon>Streptophyta</taxon>
        <taxon>Embryophyta</taxon>
        <taxon>Tracheophyta</taxon>
        <taxon>Spermatophyta</taxon>
        <taxon>Magnoliopsida</taxon>
        <taxon>eudicotyledons</taxon>
        <taxon>Gunneridae</taxon>
        <taxon>Pentapetalae</taxon>
        <taxon>rosids</taxon>
        <taxon>fabids</taxon>
        <taxon>Fagales</taxon>
        <taxon>Juglandaceae</taxon>
        <taxon>Carya</taxon>
    </lineage>
</organism>
<dbReference type="Proteomes" id="UP000811246">
    <property type="component" value="Chromosome 4"/>
</dbReference>
<sequence>MSHSMVIDARFLDPIDTTLASSYLPSIWRMQNVDNVNNKLVPELVKLQFLARDIWNCVYSLCGRIIIICFSVYT</sequence>
<evidence type="ECO:0000313" key="2">
    <source>
        <dbReference type="Proteomes" id="UP000811246"/>
    </source>
</evidence>
<dbReference type="AlphaFoldDB" id="A0A922FBK1"/>
<protein>
    <submittedName>
        <fullName evidence="1">Uncharacterized protein</fullName>
    </submittedName>
</protein>
<proteinExistence type="predicted"/>
<name>A0A922FBK1_CARIL</name>
<gene>
    <name evidence="1" type="ORF">I3842_04G102100</name>
</gene>
<accession>A0A922FBK1</accession>
<comment type="caution">
    <text evidence="1">The sequence shown here is derived from an EMBL/GenBank/DDBJ whole genome shotgun (WGS) entry which is preliminary data.</text>
</comment>
<reference evidence="1" key="1">
    <citation type="submission" date="2021-01" db="EMBL/GenBank/DDBJ databases">
        <authorList>
            <person name="Lovell J.T."/>
            <person name="Bentley N."/>
            <person name="Bhattarai G."/>
            <person name="Jenkins J.W."/>
            <person name="Sreedasyam A."/>
            <person name="Alarcon Y."/>
            <person name="Bock C."/>
            <person name="Boston L."/>
            <person name="Carlson J."/>
            <person name="Cervantes K."/>
            <person name="Clermont K."/>
            <person name="Krom N."/>
            <person name="Kubenka K."/>
            <person name="Mamidi S."/>
            <person name="Mattison C."/>
            <person name="Monteros M."/>
            <person name="Pisani C."/>
            <person name="Plott C."/>
            <person name="Rajasekar S."/>
            <person name="Rhein H.S."/>
            <person name="Rohla C."/>
            <person name="Song M."/>
            <person name="Hilaire R.S."/>
            <person name="Shu S."/>
            <person name="Wells L."/>
            <person name="Wang X."/>
            <person name="Webber J."/>
            <person name="Heerema R.J."/>
            <person name="Klein P."/>
            <person name="Conner P."/>
            <person name="Grauke L."/>
            <person name="Grimwood J."/>
            <person name="Schmutz J."/>
            <person name="Randall J.J."/>
        </authorList>
    </citation>
    <scope>NUCLEOTIDE SEQUENCE</scope>
    <source>
        <tissue evidence="1">Leaf</tissue>
    </source>
</reference>
<dbReference type="EMBL" id="CM031828">
    <property type="protein sequence ID" value="KAG6717476.1"/>
    <property type="molecule type" value="Genomic_DNA"/>
</dbReference>